<dbReference type="RefSeq" id="WP_272181098.1">
    <property type="nucleotide sequence ID" value="NZ_JAQOMS010000002.1"/>
</dbReference>
<accession>A0ABT5FEG6</accession>
<protein>
    <recommendedName>
        <fullName evidence="4">DUF3995 domain-containing protein</fullName>
    </recommendedName>
</protein>
<evidence type="ECO:0008006" key="4">
    <source>
        <dbReference type="Google" id="ProtNLM"/>
    </source>
</evidence>
<comment type="caution">
    <text evidence="2">The sequence shown here is derived from an EMBL/GenBank/DDBJ whole genome shotgun (WGS) entry which is preliminary data.</text>
</comment>
<feature type="transmembrane region" description="Helical" evidence="1">
    <location>
        <begin position="7"/>
        <end position="28"/>
    </location>
</feature>
<dbReference type="EMBL" id="JAQOMS010000002">
    <property type="protein sequence ID" value="MDC2889721.1"/>
    <property type="molecule type" value="Genomic_DNA"/>
</dbReference>
<keyword evidence="1" id="KW-0812">Transmembrane</keyword>
<feature type="transmembrane region" description="Helical" evidence="1">
    <location>
        <begin position="85"/>
        <end position="107"/>
    </location>
</feature>
<evidence type="ECO:0000313" key="3">
    <source>
        <dbReference type="Proteomes" id="UP001528411"/>
    </source>
</evidence>
<gene>
    <name evidence="2" type="ORF">PN838_14205</name>
</gene>
<evidence type="ECO:0000313" key="2">
    <source>
        <dbReference type="EMBL" id="MDC2889721.1"/>
    </source>
</evidence>
<keyword evidence="1" id="KW-0472">Membrane</keyword>
<reference evidence="2 3" key="1">
    <citation type="submission" date="2023-01" db="EMBL/GenBank/DDBJ databases">
        <title>Psychrosphaera sp. nov., isolated from marine algae.</title>
        <authorList>
            <person name="Bayburt H."/>
            <person name="Choi B.J."/>
            <person name="Kim J.M."/>
            <person name="Choi D.G."/>
            <person name="Jeon C.O."/>
        </authorList>
    </citation>
    <scope>NUCLEOTIDE SEQUENCE [LARGE SCALE GENOMIC DNA]</scope>
    <source>
        <strain evidence="2 3">G1-22</strain>
    </source>
</reference>
<feature type="transmembrane region" description="Helical" evidence="1">
    <location>
        <begin position="119"/>
        <end position="144"/>
    </location>
</feature>
<dbReference type="Proteomes" id="UP001528411">
    <property type="component" value="Unassembled WGS sequence"/>
</dbReference>
<keyword evidence="3" id="KW-1185">Reference proteome</keyword>
<keyword evidence="1" id="KW-1133">Transmembrane helix</keyword>
<dbReference type="PROSITE" id="PS51257">
    <property type="entry name" value="PROKAR_LIPOPROTEIN"/>
    <property type="match status" value="1"/>
</dbReference>
<proteinExistence type="predicted"/>
<evidence type="ECO:0000256" key="1">
    <source>
        <dbReference type="SAM" id="Phobius"/>
    </source>
</evidence>
<name>A0ABT5FEG6_9GAMM</name>
<organism evidence="2 3">
    <name type="scientific">Psychrosphaera algicola</name>
    <dbReference type="NCBI Taxonomy" id="3023714"/>
    <lineage>
        <taxon>Bacteria</taxon>
        <taxon>Pseudomonadati</taxon>
        <taxon>Pseudomonadota</taxon>
        <taxon>Gammaproteobacteria</taxon>
        <taxon>Alteromonadales</taxon>
        <taxon>Pseudoalteromonadaceae</taxon>
        <taxon>Psychrosphaera</taxon>
    </lineage>
</organism>
<sequence length="167" mass="18603">MVKQSFIYGAVLTFLGCILHIAIIIGGPEWYLASGAGENMAKLAETGSIYPAFIGVILVCIFFGWSLYALSGAGVIRRLPFLKECLILISALCMVRGLYGFFVPFLFDSPYVASLGVWFWVYSSTIWLVIGLFYAAGLASRWSYISDKKQSRKLKKDRQVEQCAQLD</sequence>
<feature type="transmembrane region" description="Helical" evidence="1">
    <location>
        <begin position="48"/>
        <end position="73"/>
    </location>
</feature>